<keyword evidence="4 7" id="KW-0812">Transmembrane</keyword>
<evidence type="ECO:0000256" key="7">
    <source>
        <dbReference type="SAM" id="Phobius"/>
    </source>
</evidence>
<dbReference type="Proteomes" id="UP001596492">
    <property type="component" value="Unassembled WGS sequence"/>
</dbReference>
<gene>
    <name evidence="8" type="ORF">ACFQS8_11205</name>
</gene>
<keyword evidence="2" id="KW-0813">Transport</keyword>
<dbReference type="SUPFAM" id="SSF118215">
    <property type="entry name" value="Proton glutamate symport protein"/>
    <property type="match status" value="1"/>
</dbReference>
<reference evidence="9" key="1">
    <citation type="journal article" date="2019" name="Int. J. Syst. Evol. Microbiol.">
        <title>The Global Catalogue of Microorganisms (GCM) 10K type strain sequencing project: providing services to taxonomists for standard genome sequencing and annotation.</title>
        <authorList>
            <consortium name="The Broad Institute Genomics Platform"/>
            <consortium name="The Broad Institute Genome Sequencing Center for Infectious Disease"/>
            <person name="Wu L."/>
            <person name="Ma J."/>
        </authorList>
    </citation>
    <scope>NUCLEOTIDE SEQUENCE [LARGE SCALE GENOMIC DNA]</scope>
    <source>
        <strain evidence="9">CCUG 51308</strain>
    </source>
</reference>
<keyword evidence="6 7" id="KW-0472">Membrane</keyword>
<feature type="transmembrane region" description="Helical" evidence="7">
    <location>
        <begin position="12"/>
        <end position="30"/>
    </location>
</feature>
<organism evidence="8 9">
    <name type="scientific">Hirschia litorea</name>
    <dbReference type="NCBI Taxonomy" id="1199156"/>
    <lineage>
        <taxon>Bacteria</taxon>
        <taxon>Pseudomonadati</taxon>
        <taxon>Pseudomonadota</taxon>
        <taxon>Alphaproteobacteria</taxon>
        <taxon>Hyphomonadales</taxon>
        <taxon>Hyphomonadaceae</taxon>
        <taxon>Hirschia</taxon>
    </lineage>
</organism>
<accession>A0ABW2IMS7</accession>
<dbReference type="Gene3D" id="1.10.3860.10">
    <property type="entry name" value="Sodium:dicarboxylate symporter"/>
    <property type="match status" value="1"/>
</dbReference>
<dbReference type="EMBL" id="JBHTBR010000005">
    <property type="protein sequence ID" value="MFC7292186.1"/>
    <property type="molecule type" value="Genomic_DNA"/>
</dbReference>
<feature type="transmembrane region" description="Helical" evidence="7">
    <location>
        <begin position="236"/>
        <end position="258"/>
    </location>
</feature>
<feature type="transmembrane region" description="Helical" evidence="7">
    <location>
        <begin position="366"/>
        <end position="390"/>
    </location>
</feature>
<evidence type="ECO:0000256" key="4">
    <source>
        <dbReference type="ARBA" id="ARBA00022692"/>
    </source>
</evidence>
<comment type="caution">
    <text evidence="8">The sequence shown here is derived from an EMBL/GenBank/DDBJ whole genome shotgun (WGS) entry which is preliminary data.</text>
</comment>
<feature type="transmembrane region" description="Helical" evidence="7">
    <location>
        <begin position="86"/>
        <end position="108"/>
    </location>
</feature>
<dbReference type="PANTHER" id="PTHR42865">
    <property type="entry name" value="PROTON/GLUTAMATE-ASPARTATE SYMPORTER"/>
    <property type="match status" value="1"/>
</dbReference>
<evidence type="ECO:0000256" key="6">
    <source>
        <dbReference type="ARBA" id="ARBA00023136"/>
    </source>
</evidence>
<name>A0ABW2IMS7_9PROT</name>
<feature type="transmembrane region" description="Helical" evidence="7">
    <location>
        <begin position="162"/>
        <end position="179"/>
    </location>
</feature>
<proteinExistence type="predicted"/>
<keyword evidence="3" id="KW-1003">Cell membrane</keyword>
<dbReference type="PANTHER" id="PTHR42865:SF7">
    <property type="entry name" value="PROTON_GLUTAMATE-ASPARTATE SYMPORTER"/>
    <property type="match status" value="1"/>
</dbReference>
<feature type="transmembrane region" description="Helical" evidence="7">
    <location>
        <begin position="340"/>
        <end position="360"/>
    </location>
</feature>
<evidence type="ECO:0000313" key="9">
    <source>
        <dbReference type="Proteomes" id="UP001596492"/>
    </source>
</evidence>
<evidence type="ECO:0000256" key="1">
    <source>
        <dbReference type="ARBA" id="ARBA00004651"/>
    </source>
</evidence>
<dbReference type="InterPro" id="IPR036458">
    <property type="entry name" value="Na:dicarbo_symporter_sf"/>
</dbReference>
<evidence type="ECO:0000256" key="3">
    <source>
        <dbReference type="ARBA" id="ARBA00022475"/>
    </source>
</evidence>
<dbReference type="Pfam" id="PF00375">
    <property type="entry name" value="SDF"/>
    <property type="match status" value="1"/>
</dbReference>
<dbReference type="RefSeq" id="WP_382167423.1">
    <property type="nucleotide sequence ID" value="NZ_JBHTBR010000005.1"/>
</dbReference>
<protein>
    <submittedName>
        <fullName evidence="8">Dicarboxylate/amino acid:cation symporter</fullName>
    </submittedName>
</protein>
<evidence type="ECO:0000256" key="5">
    <source>
        <dbReference type="ARBA" id="ARBA00022989"/>
    </source>
</evidence>
<dbReference type="InterPro" id="IPR001991">
    <property type="entry name" value="Na-dicarboxylate_symporter"/>
</dbReference>
<feature type="transmembrane region" description="Helical" evidence="7">
    <location>
        <begin position="50"/>
        <end position="74"/>
    </location>
</feature>
<dbReference type="PRINTS" id="PR00173">
    <property type="entry name" value="EDTRNSPORT"/>
</dbReference>
<feature type="transmembrane region" description="Helical" evidence="7">
    <location>
        <begin position="200"/>
        <end position="221"/>
    </location>
</feature>
<keyword evidence="5 7" id="KW-1133">Transmembrane helix</keyword>
<comment type="subcellular location">
    <subcellularLocation>
        <location evidence="1">Cell membrane</location>
        <topology evidence="1">Multi-pass membrane protein</topology>
    </subcellularLocation>
</comment>
<evidence type="ECO:0000256" key="2">
    <source>
        <dbReference type="ARBA" id="ARBA00022448"/>
    </source>
</evidence>
<evidence type="ECO:0000313" key="8">
    <source>
        <dbReference type="EMBL" id="MFC7292186.1"/>
    </source>
</evidence>
<sequence length="433" mass="45724">MGGWLKITLWKRVMLGLVLGILLGLGLHYGVGEKGADFATDWIYPFGKAFINLIKMLVVPLIFTTLVSGVTAMGNPAKLGSLGGRALGLYMATTLFAVTIGLAIGTIVRPGANFDLGMVSEDAKLDQQSKIESLQGATKGLGDRLLEIIPTNPAAAFTDGNTLQIIFFAIIFGVGCLMAKEAGRPIAKATESAAEVMMKITHIIMELAPFGVFALMTWVMASQGLQVLTVLGKMVFAHYLACTLHMVFTHGGIVKGILKLPLIRFFRGIVDAQAVAFSTSSSSATLPVTITCVEKNLGVSKPIASSVLPLGATINMDGTALYQGLIALFAAQAFGIQLDLVDYAMVAMTATLVSVGTAGIPSVSLFLATTTLAVIGCTPEQIVIVLAVLFPFDRLLDMMRTVTNITGDAAVATVVAKWEGELDEEVFKRVSSV</sequence>
<keyword evidence="9" id="KW-1185">Reference proteome</keyword>